<evidence type="ECO:0000256" key="9">
    <source>
        <dbReference type="ARBA" id="ARBA00023049"/>
    </source>
</evidence>
<keyword evidence="4" id="KW-0732">Signal</keyword>
<feature type="binding site" evidence="13">
    <location>
        <position position="744"/>
    </location>
    <ligand>
        <name>Ca(2+)</name>
        <dbReference type="ChEBI" id="CHEBI:29108"/>
        <label>4</label>
    </ligand>
</feature>
<feature type="region of interest" description="Disordered" evidence="16">
    <location>
        <begin position="549"/>
        <end position="579"/>
    </location>
</feature>
<feature type="repeat" description="Hemopexin" evidence="15">
    <location>
        <begin position="740"/>
        <end position="790"/>
    </location>
</feature>
<feature type="binding site" evidence="13">
    <location>
        <position position="327"/>
    </location>
    <ligand>
        <name>Zn(2+)</name>
        <dbReference type="ChEBI" id="CHEBI:29105"/>
        <label>1</label>
    </ligand>
</feature>
<evidence type="ECO:0000256" key="4">
    <source>
        <dbReference type="ARBA" id="ARBA00022729"/>
    </source>
</evidence>
<feature type="binding site" evidence="13">
    <location>
        <position position="695"/>
    </location>
    <ligand>
        <name>Ca(2+)</name>
        <dbReference type="ChEBI" id="CHEBI:29108"/>
        <label>4</label>
    </ligand>
</feature>
<dbReference type="GO" id="GO:0006508">
    <property type="term" value="P:proteolysis"/>
    <property type="evidence" value="ECO:0007669"/>
    <property type="project" value="UniProtKB-KW"/>
</dbReference>
<protein>
    <recommendedName>
        <fullName evidence="17">Peptidase metallopeptidase domain-containing protein</fullName>
    </recommendedName>
</protein>
<comment type="similarity">
    <text evidence="1">Belongs to the peptidase M10A family.</text>
</comment>
<keyword evidence="3 13" id="KW-0479">Metal-binding</keyword>
<dbReference type="InterPro" id="IPR021190">
    <property type="entry name" value="Pept_M10A"/>
</dbReference>
<evidence type="ECO:0000256" key="8">
    <source>
        <dbReference type="ARBA" id="ARBA00022837"/>
    </source>
</evidence>
<organism evidence="18">
    <name type="scientific">Timema cristinae</name>
    <name type="common">Walking stick</name>
    <dbReference type="NCBI Taxonomy" id="61476"/>
    <lineage>
        <taxon>Eukaryota</taxon>
        <taxon>Metazoa</taxon>
        <taxon>Ecdysozoa</taxon>
        <taxon>Arthropoda</taxon>
        <taxon>Hexapoda</taxon>
        <taxon>Insecta</taxon>
        <taxon>Pterygota</taxon>
        <taxon>Neoptera</taxon>
        <taxon>Polyneoptera</taxon>
        <taxon>Phasmatodea</taxon>
        <taxon>Timematodea</taxon>
        <taxon>Timematoidea</taxon>
        <taxon>Timematidae</taxon>
        <taxon>Timema</taxon>
    </lineage>
</organism>
<keyword evidence="5" id="KW-0677">Repeat</keyword>
<name>A0A7R9CWF9_TIMCR</name>
<dbReference type="GO" id="GO:0030198">
    <property type="term" value="P:extracellular matrix organization"/>
    <property type="evidence" value="ECO:0007669"/>
    <property type="project" value="TreeGrafter"/>
</dbReference>
<feature type="region of interest" description="Disordered" evidence="16">
    <location>
        <begin position="121"/>
        <end position="141"/>
    </location>
</feature>
<accession>A0A7R9CWF9</accession>
<evidence type="ECO:0000313" key="18">
    <source>
        <dbReference type="EMBL" id="CAD7403544.1"/>
    </source>
</evidence>
<evidence type="ECO:0000256" key="16">
    <source>
        <dbReference type="SAM" id="MobiDB-lite"/>
    </source>
</evidence>
<dbReference type="InterPro" id="IPR018486">
    <property type="entry name" value="Hemopexin_CS"/>
</dbReference>
<evidence type="ECO:0000256" key="7">
    <source>
        <dbReference type="ARBA" id="ARBA00022833"/>
    </source>
</evidence>
<feature type="region of interest" description="Disordered" evidence="16">
    <location>
        <begin position="1"/>
        <end position="26"/>
    </location>
</feature>
<feature type="modified residue" description="Phosphotyrosine; by PKDCC" evidence="14">
    <location>
        <position position="664"/>
    </location>
</feature>
<feature type="binding site" evidence="13">
    <location>
        <position position="358"/>
    </location>
    <ligand>
        <name>Ca(2+)</name>
        <dbReference type="ChEBI" id="CHEBI:29108"/>
        <label>3</label>
    </ligand>
</feature>
<dbReference type="InterPro" id="IPR036365">
    <property type="entry name" value="PGBD-like_sf"/>
</dbReference>
<evidence type="ECO:0000256" key="12">
    <source>
        <dbReference type="PIRSR" id="PIRSR621190-1"/>
    </source>
</evidence>
<evidence type="ECO:0000259" key="17">
    <source>
        <dbReference type="SMART" id="SM00235"/>
    </source>
</evidence>
<feature type="binding site" evidence="13">
    <location>
        <position position="588"/>
    </location>
    <ligand>
        <name>Ca(2+)</name>
        <dbReference type="ChEBI" id="CHEBI:29108"/>
        <label>4</label>
    </ligand>
</feature>
<gene>
    <name evidence="18" type="ORF">TCEB3V08_LOCUS7039</name>
</gene>
<evidence type="ECO:0000256" key="14">
    <source>
        <dbReference type="PIRSR" id="PIRSR621190-4"/>
    </source>
</evidence>
<keyword evidence="11" id="KW-1015">Disulfide bond</keyword>
<dbReference type="PROSITE" id="PS51642">
    <property type="entry name" value="HEMOPEXIN_2"/>
    <property type="match status" value="3"/>
</dbReference>
<dbReference type="CDD" id="cd04278">
    <property type="entry name" value="ZnMc_MMP"/>
    <property type="match status" value="1"/>
</dbReference>
<dbReference type="InterPro" id="IPR006026">
    <property type="entry name" value="Peptidase_Metallo"/>
</dbReference>
<keyword evidence="2" id="KW-0645">Protease</keyword>
<feature type="binding site" evidence="13">
    <location>
        <position position="386"/>
    </location>
    <ligand>
        <name>Zn(2+)</name>
        <dbReference type="ChEBI" id="CHEBI:29105"/>
        <label>2</label>
        <note>catalytic</note>
    </ligand>
</feature>
<sequence>MGVNLSGADGQPASVHSVVTEPKASPAEVRATTLTLSLSGEIDHETAHTMSLPRCGVKDKVGYGTDSRSKRYALQGNCTDTAVGSICPSLRRQIPVGPFILRNLFCSIHLSPHQASLVEVTSGQRPEVNTEPSTSAASDHTSRPIRRQLYTYCFIPDITTNQNRAQRLHFPRNKGGVKEVIPLRAANKSRSEENSRRRVSVVIHNGAGRVQKELYPHLCGGRVETTKVKKILHRLNRTLNPDPNRQTSPGEIDALSNVPTGTGSRWRVKALTYRISKYPSTSRLNKEDVDKELNNAFNVWAGVTDLSFTQKDSGQVHIEIRFEKGEHGDGDPFDGPGGTLAHAYFPVYGGDAHFDDAETWTIQSYRGTNLFQVAAHEFGHSLGLSHSDVKSALMAPFYRGYEPIFKLDQDDVQGIQERSGRPSKARVLLACSGLRGVSNRFIAASLTSRPTSHLTPLSRELEETRLDPHVLREQRAEYSGGSQQYMLTHDALQHKLETPDYQYIIARHVITSLFWRILRLLFLAVGLTTRSRPDDLEAVPLFQALYGKKSKGGSDDHTTSSTTEQSGRDGEGVNSEEDPILCKDGSVDTMFNSAEGVTYVFKGDNYWKLTADGVAANYPRLITRSWKGLPGNMDAAFTYRNGKTYFFKGDQYWRYIGKKMDGEYPKPISSPRGSPGSPTTWTRRWCGVGTARSTSTRVSRGLSESSPCPVRSKFWRFDPSQRPPVKSTYPKPISNWEGIPDNVDAALQYTNGYTYFFKGNAYYRFNDRTFAVDTADPAFPRSAGHWWFGCTTQTSGTYKPGNRPGFSWYTHSGEDEGAAAVDNNEQRDRADSHDSDVDDLILDAGTRCGDNIPPIVAGGITSHYLGTRCGDNIPPIVTEGITSSLYLGTRCGDNIPPIVTGGITSHYLGTRCGDNIPPIVAGGITSSFYLGTRCGDNIPPIVTGGITSPHLWFPDERIMPPLVVHVNSLWVSGNARSQDPDHPGTVGGEPNFYQHLNRNISEFGKVIESSELKTEGFEGSNKWDHGAL</sequence>
<reference evidence="18" key="1">
    <citation type="submission" date="2020-11" db="EMBL/GenBank/DDBJ databases">
        <authorList>
            <person name="Tran Van P."/>
        </authorList>
    </citation>
    <scope>NUCLEOTIDE SEQUENCE</scope>
</reference>
<comment type="cofactor">
    <cofactor evidence="13">
        <name>Ca(2+)</name>
        <dbReference type="ChEBI" id="CHEBI:29108"/>
    </cofactor>
    <text evidence="13">Can bind about 5 Ca(2+) ions per subunit.</text>
</comment>
<evidence type="ECO:0000256" key="3">
    <source>
        <dbReference type="ARBA" id="ARBA00022723"/>
    </source>
</evidence>
<feature type="binding site" evidence="13">
    <location>
        <position position="353"/>
    </location>
    <ligand>
        <name>Zn(2+)</name>
        <dbReference type="ChEBI" id="CHEBI:29105"/>
        <label>1</label>
    </ligand>
</feature>
<keyword evidence="6" id="KW-0378">Hydrolase</keyword>
<feature type="binding site" evidence="13">
    <location>
        <position position="355"/>
    </location>
    <ligand>
        <name>Ca(2+)</name>
        <dbReference type="ChEBI" id="CHEBI:29108"/>
        <label>3</label>
    </ligand>
</feature>
<dbReference type="InterPro" id="IPR001818">
    <property type="entry name" value="Pept_M10_metallopeptidase"/>
</dbReference>
<feature type="binding site" evidence="13">
    <location>
        <position position="329"/>
    </location>
    <ligand>
        <name>Zn(2+)</name>
        <dbReference type="ChEBI" id="CHEBI:29105"/>
        <label>1</label>
    </ligand>
</feature>
<evidence type="ECO:0000256" key="2">
    <source>
        <dbReference type="ARBA" id="ARBA00022670"/>
    </source>
</evidence>
<dbReference type="Gene3D" id="3.40.390.10">
    <property type="entry name" value="Collagenase (Catalytic Domain)"/>
    <property type="match status" value="1"/>
</dbReference>
<feature type="repeat" description="Hemopexin" evidence="15">
    <location>
        <begin position="584"/>
        <end position="629"/>
    </location>
</feature>
<feature type="binding site" evidence="13">
    <location>
        <position position="634"/>
    </location>
    <ligand>
        <name>Ca(2+)</name>
        <dbReference type="ChEBI" id="CHEBI:29108"/>
        <label>4</label>
    </ligand>
</feature>
<feature type="binding site" evidence="13">
    <location>
        <position position="335"/>
    </location>
    <ligand>
        <name>Ca(2+)</name>
        <dbReference type="ChEBI" id="CHEBI:29108"/>
        <label>3</label>
    </ligand>
</feature>
<evidence type="ECO:0000256" key="1">
    <source>
        <dbReference type="ARBA" id="ARBA00010370"/>
    </source>
</evidence>
<feature type="binding site" evidence="13">
    <location>
        <position position="349"/>
    </location>
    <ligand>
        <name>Ca(2+)</name>
        <dbReference type="ChEBI" id="CHEBI:29108"/>
        <label>2</label>
    </ligand>
</feature>
<dbReference type="SMART" id="SM00120">
    <property type="entry name" value="HX"/>
    <property type="match status" value="4"/>
</dbReference>
<feature type="binding site" evidence="13">
    <location>
        <position position="358"/>
    </location>
    <ligand>
        <name>Ca(2+)</name>
        <dbReference type="ChEBI" id="CHEBI:29108"/>
        <label>1</label>
    </ligand>
</feature>
<dbReference type="GO" id="GO:0030574">
    <property type="term" value="P:collagen catabolic process"/>
    <property type="evidence" value="ECO:0007669"/>
    <property type="project" value="TreeGrafter"/>
</dbReference>
<dbReference type="InterPro" id="IPR000585">
    <property type="entry name" value="Hemopexin-like_dom"/>
</dbReference>
<dbReference type="PROSITE" id="PS00024">
    <property type="entry name" value="HEMOPEXIN"/>
    <property type="match status" value="1"/>
</dbReference>
<feature type="repeat" description="Hemopexin" evidence="15">
    <location>
        <begin position="630"/>
        <end position="675"/>
    </location>
</feature>
<keyword evidence="10" id="KW-0865">Zymogen</keyword>
<comment type="cofactor">
    <cofactor evidence="13">
        <name>Zn(2+)</name>
        <dbReference type="ChEBI" id="CHEBI:29105"/>
    </cofactor>
    <text evidence="13">Binds 2 Zn(2+) ions per subunit.</text>
</comment>
<dbReference type="InterPro" id="IPR036375">
    <property type="entry name" value="Hemopexin-like_dom_sf"/>
</dbReference>
<dbReference type="Gene3D" id="2.110.10.10">
    <property type="entry name" value="Hemopexin-like domain"/>
    <property type="match status" value="2"/>
</dbReference>
<dbReference type="InterPro" id="IPR018487">
    <property type="entry name" value="Hemopexin-like_repeat"/>
</dbReference>
<keyword evidence="7 13" id="KW-0862">Zinc</keyword>
<dbReference type="AlphaFoldDB" id="A0A7R9CWF9"/>
<dbReference type="SUPFAM" id="SSF50923">
    <property type="entry name" value="Hemopexin-like domain"/>
    <property type="match status" value="1"/>
</dbReference>
<keyword evidence="9" id="KW-0482">Metalloprotease</keyword>
<evidence type="ECO:0000256" key="10">
    <source>
        <dbReference type="ARBA" id="ARBA00023145"/>
    </source>
</evidence>
<feature type="compositionally biased region" description="Polar residues" evidence="16">
    <location>
        <begin position="130"/>
        <end position="139"/>
    </location>
</feature>
<feature type="binding site" evidence="13">
    <location>
        <position position="342"/>
    </location>
    <ligand>
        <name>Zn(2+)</name>
        <dbReference type="ChEBI" id="CHEBI:29105"/>
        <label>1</label>
    </ligand>
</feature>
<feature type="compositionally biased region" description="Polar residues" evidence="16">
    <location>
        <begin position="238"/>
        <end position="249"/>
    </location>
</feature>
<feature type="binding site" evidence="13">
    <location>
        <position position="334"/>
    </location>
    <ligand>
        <name>Ca(2+)</name>
        <dbReference type="ChEBI" id="CHEBI:29108"/>
        <label>3</label>
    </ligand>
</feature>
<dbReference type="Pfam" id="PF00413">
    <property type="entry name" value="Peptidase_M10"/>
    <property type="match status" value="1"/>
</dbReference>
<dbReference type="PRINTS" id="PR00138">
    <property type="entry name" value="MATRIXIN"/>
</dbReference>
<dbReference type="SMART" id="SM00235">
    <property type="entry name" value="ZnMc"/>
    <property type="match status" value="1"/>
</dbReference>
<dbReference type="CDD" id="cd00094">
    <property type="entry name" value="HX"/>
    <property type="match status" value="1"/>
</dbReference>
<dbReference type="EMBL" id="OC318884">
    <property type="protein sequence ID" value="CAD7403544.1"/>
    <property type="molecule type" value="Genomic_DNA"/>
</dbReference>
<evidence type="ECO:0000256" key="5">
    <source>
        <dbReference type="ARBA" id="ARBA00022737"/>
    </source>
</evidence>
<keyword evidence="8 13" id="KW-0106">Calcium</keyword>
<dbReference type="GO" id="GO:0008270">
    <property type="term" value="F:zinc ion binding"/>
    <property type="evidence" value="ECO:0007669"/>
    <property type="project" value="InterPro"/>
</dbReference>
<feature type="active site" evidence="12">
    <location>
        <position position="377"/>
    </location>
</feature>
<dbReference type="SUPFAM" id="SSF55486">
    <property type="entry name" value="Metalloproteases ('zincins'), catalytic domain"/>
    <property type="match status" value="1"/>
</dbReference>
<evidence type="ECO:0000256" key="11">
    <source>
        <dbReference type="ARBA" id="ARBA00023157"/>
    </source>
</evidence>
<dbReference type="InterPro" id="IPR033739">
    <property type="entry name" value="M10A_MMP"/>
</dbReference>
<dbReference type="FunFam" id="2.110.10.10:FF:000007">
    <property type="entry name" value="stromelysin-3 isoform X2"/>
    <property type="match status" value="1"/>
</dbReference>
<feature type="region of interest" description="Disordered" evidence="16">
    <location>
        <begin position="238"/>
        <end position="258"/>
    </location>
</feature>
<feature type="binding site" evidence="13">
    <location>
        <position position="380"/>
    </location>
    <ligand>
        <name>Zn(2+)</name>
        <dbReference type="ChEBI" id="CHEBI:29105"/>
        <label>2</label>
        <note>catalytic</note>
    </ligand>
</feature>
<dbReference type="PANTHER" id="PTHR10201">
    <property type="entry name" value="MATRIX METALLOPROTEINASE"/>
    <property type="match status" value="1"/>
</dbReference>
<dbReference type="SUPFAM" id="SSF47090">
    <property type="entry name" value="PGBD-like"/>
    <property type="match status" value="1"/>
</dbReference>
<dbReference type="GO" id="GO:0005615">
    <property type="term" value="C:extracellular space"/>
    <property type="evidence" value="ECO:0007669"/>
    <property type="project" value="TreeGrafter"/>
</dbReference>
<proteinExistence type="inferred from homology"/>
<dbReference type="Pfam" id="PF00045">
    <property type="entry name" value="Hemopexin"/>
    <property type="match status" value="3"/>
</dbReference>
<dbReference type="GO" id="GO:0004222">
    <property type="term" value="F:metalloendopeptidase activity"/>
    <property type="evidence" value="ECO:0007669"/>
    <property type="project" value="InterPro"/>
</dbReference>
<feature type="binding site" evidence="13">
    <location>
        <position position="351"/>
    </location>
    <ligand>
        <name>Ca(2+)</name>
        <dbReference type="ChEBI" id="CHEBI:29108"/>
        <label>2</label>
    </ligand>
</feature>
<dbReference type="PANTHER" id="PTHR10201:SF291">
    <property type="entry name" value="MATRIX METALLOPROTEINASE 1, ISOFORM C-RELATED"/>
    <property type="match status" value="1"/>
</dbReference>
<feature type="binding site" evidence="13">
    <location>
        <position position="356"/>
    </location>
    <ligand>
        <name>Ca(2+)</name>
        <dbReference type="ChEBI" id="CHEBI:29108"/>
        <label>1</label>
    </ligand>
</feature>
<evidence type="ECO:0000256" key="6">
    <source>
        <dbReference type="ARBA" id="ARBA00022801"/>
    </source>
</evidence>
<evidence type="ECO:0000256" key="13">
    <source>
        <dbReference type="PIRSR" id="PIRSR621190-2"/>
    </source>
</evidence>
<feature type="domain" description="Peptidase metallopeptidase" evidence="17">
    <location>
        <begin position="262"/>
        <end position="421"/>
    </location>
</feature>
<dbReference type="InterPro" id="IPR024079">
    <property type="entry name" value="MetalloPept_cat_dom_sf"/>
</dbReference>
<feature type="binding site" evidence="13">
    <location>
        <position position="636"/>
    </location>
    <ligand>
        <name>Ca(2+)</name>
        <dbReference type="ChEBI" id="CHEBI:29108"/>
        <label>5</label>
    </ligand>
</feature>
<feature type="binding site" evidence="13">
    <location>
        <position position="376"/>
    </location>
    <ligand>
        <name>Zn(2+)</name>
        <dbReference type="ChEBI" id="CHEBI:29105"/>
        <label>2</label>
        <note>catalytic</note>
    </ligand>
</feature>
<feature type="binding site" evidence="13">
    <location>
        <position position="394"/>
    </location>
    <ligand>
        <name>Zn(2+)</name>
        <dbReference type="ChEBI" id="CHEBI:29105"/>
        <label>2</label>
        <note>catalytic</note>
    </ligand>
</feature>
<evidence type="ECO:0000256" key="15">
    <source>
        <dbReference type="PROSITE-ProRule" id="PRU01011"/>
    </source>
</evidence>
<dbReference type="GO" id="GO:0031012">
    <property type="term" value="C:extracellular matrix"/>
    <property type="evidence" value="ECO:0007669"/>
    <property type="project" value="InterPro"/>
</dbReference>